<dbReference type="Gene3D" id="1.25.40.20">
    <property type="entry name" value="Ankyrin repeat-containing domain"/>
    <property type="match status" value="1"/>
</dbReference>
<dbReference type="PRINTS" id="PR01415">
    <property type="entry name" value="ANKYRIN"/>
</dbReference>
<feature type="region of interest" description="Disordered" evidence="3">
    <location>
        <begin position="114"/>
        <end position="137"/>
    </location>
</feature>
<evidence type="ECO:0000256" key="3">
    <source>
        <dbReference type="SAM" id="MobiDB-lite"/>
    </source>
</evidence>
<sequence>MNADQNIIKRNKLPIELVFISYTLILLLCIFALFPVYGLFAWLVAIPILLLTFVLGIVAIVKNRIVNGIFIILLSVIGAPIFIIIAPILSTGHEVLANLEKEVNRVQKNLNVKKGKATAGDNSRASTSAKKSKRDTSKFHWDAKNGNIDAVKKYLESKGDINKKNHLGETPLHFAAAGGNKEIVELLINGGAAVDEVSDIGNTPLDLAIAMNGLSDNKEVIEFLFKIGARQNKIPF</sequence>
<gene>
    <name evidence="5" type="ORF">METZ01_LOCUS407847</name>
</gene>
<feature type="transmembrane region" description="Helical" evidence="4">
    <location>
        <begin position="40"/>
        <end position="61"/>
    </location>
</feature>
<dbReference type="EMBL" id="UINC01157801">
    <property type="protein sequence ID" value="SVD54993.1"/>
    <property type="molecule type" value="Genomic_DNA"/>
</dbReference>
<dbReference type="GO" id="GO:0070531">
    <property type="term" value="C:BRCA1-A complex"/>
    <property type="evidence" value="ECO:0007669"/>
    <property type="project" value="TreeGrafter"/>
</dbReference>
<dbReference type="Pfam" id="PF12796">
    <property type="entry name" value="Ank_2"/>
    <property type="match status" value="1"/>
</dbReference>
<dbReference type="SUPFAM" id="SSF48403">
    <property type="entry name" value="Ankyrin repeat"/>
    <property type="match status" value="1"/>
</dbReference>
<dbReference type="GO" id="GO:0004842">
    <property type="term" value="F:ubiquitin-protein transferase activity"/>
    <property type="evidence" value="ECO:0007669"/>
    <property type="project" value="TreeGrafter"/>
</dbReference>
<dbReference type="GO" id="GO:0085020">
    <property type="term" value="P:protein K6-linked ubiquitination"/>
    <property type="evidence" value="ECO:0007669"/>
    <property type="project" value="TreeGrafter"/>
</dbReference>
<organism evidence="5">
    <name type="scientific">marine metagenome</name>
    <dbReference type="NCBI Taxonomy" id="408172"/>
    <lineage>
        <taxon>unclassified sequences</taxon>
        <taxon>metagenomes</taxon>
        <taxon>ecological metagenomes</taxon>
    </lineage>
</organism>
<dbReference type="PROSITE" id="PS50088">
    <property type="entry name" value="ANK_REPEAT"/>
    <property type="match status" value="1"/>
</dbReference>
<feature type="transmembrane region" description="Helical" evidence="4">
    <location>
        <begin position="68"/>
        <end position="89"/>
    </location>
</feature>
<keyword evidence="2" id="KW-0040">ANK repeat</keyword>
<name>A0A382W838_9ZZZZ</name>
<dbReference type="SMART" id="SM00248">
    <property type="entry name" value="ANK"/>
    <property type="match status" value="3"/>
</dbReference>
<dbReference type="PANTHER" id="PTHR24171">
    <property type="entry name" value="ANKYRIN REPEAT DOMAIN-CONTAINING PROTEIN 39-RELATED"/>
    <property type="match status" value="1"/>
</dbReference>
<keyword evidence="4" id="KW-0472">Membrane</keyword>
<evidence type="ECO:0000313" key="5">
    <source>
        <dbReference type="EMBL" id="SVD54993.1"/>
    </source>
</evidence>
<protein>
    <submittedName>
        <fullName evidence="5">Uncharacterized protein</fullName>
    </submittedName>
</protein>
<dbReference type="PANTHER" id="PTHR24171:SF8">
    <property type="entry name" value="BRCA1-ASSOCIATED RING DOMAIN PROTEIN 1"/>
    <property type="match status" value="1"/>
</dbReference>
<dbReference type="AlphaFoldDB" id="A0A382W838"/>
<keyword evidence="1" id="KW-0677">Repeat</keyword>
<accession>A0A382W838</accession>
<evidence type="ECO:0000256" key="4">
    <source>
        <dbReference type="SAM" id="Phobius"/>
    </source>
</evidence>
<reference evidence="5" key="1">
    <citation type="submission" date="2018-05" db="EMBL/GenBank/DDBJ databases">
        <authorList>
            <person name="Lanie J.A."/>
            <person name="Ng W.-L."/>
            <person name="Kazmierczak K.M."/>
            <person name="Andrzejewski T.M."/>
            <person name="Davidsen T.M."/>
            <person name="Wayne K.J."/>
            <person name="Tettelin H."/>
            <person name="Glass J.I."/>
            <person name="Rusch D."/>
            <person name="Podicherti R."/>
            <person name="Tsui H.-C.T."/>
            <person name="Winkler M.E."/>
        </authorList>
    </citation>
    <scope>NUCLEOTIDE SEQUENCE</scope>
</reference>
<dbReference type="GO" id="GO:0031436">
    <property type="term" value="C:BRCA1-BARD1 complex"/>
    <property type="evidence" value="ECO:0007669"/>
    <property type="project" value="TreeGrafter"/>
</dbReference>
<dbReference type="InterPro" id="IPR036770">
    <property type="entry name" value="Ankyrin_rpt-contain_sf"/>
</dbReference>
<evidence type="ECO:0000256" key="2">
    <source>
        <dbReference type="ARBA" id="ARBA00023043"/>
    </source>
</evidence>
<keyword evidence="4" id="KW-1133">Transmembrane helix</keyword>
<evidence type="ECO:0000256" key="1">
    <source>
        <dbReference type="ARBA" id="ARBA00022737"/>
    </source>
</evidence>
<feature type="transmembrane region" description="Helical" evidence="4">
    <location>
        <begin position="15"/>
        <end position="34"/>
    </location>
</feature>
<proteinExistence type="predicted"/>
<dbReference type="PROSITE" id="PS50297">
    <property type="entry name" value="ANK_REP_REGION"/>
    <property type="match status" value="1"/>
</dbReference>
<dbReference type="InterPro" id="IPR002110">
    <property type="entry name" value="Ankyrin_rpt"/>
</dbReference>
<keyword evidence="4" id="KW-0812">Transmembrane</keyword>